<reference evidence="1 2" key="1">
    <citation type="submission" date="2024-04" db="EMBL/GenBank/DDBJ databases">
        <authorList>
            <person name="Rising A."/>
            <person name="Reimegard J."/>
            <person name="Sonavane S."/>
            <person name="Akerstrom W."/>
            <person name="Nylinder S."/>
            <person name="Hedman E."/>
            <person name="Kallberg Y."/>
        </authorList>
    </citation>
    <scope>NUCLEOTIDE SEQUENCE [LARGE SCALE GENOMIC DNA]</scope>
</reference>
<dbReference type="AlphaFoldDB" id="A0AAV2ASV0"/>
<accession>A0AAV2ASV0</accession>
<protein>
    <submittedName>
        <fullName evidence="1">Uncharacterized protein</fullName>
    </submittedName>
</protein>
<organism evidence="1 2">
    <name type="scientific">Larinioides sclopetarius</name>
    <dbReference type="NCBI Taxonomy" id="280406"/>
    <lineage>
        <taxon>Eukaryota</taxon>
        <taxon>Metazoa</taxon>
        <taxon>Ecdysozoa</taxon>
        <taxon>Arthropoda</taxon>
        <taxon>Chelicerata</taxon>
        <taxon>Arachnida</taxon>
        <taxon>Araneae</taxon>
        <taxon>Araneomorphae</taxon>
        <taxon>Entelegynae</taxon>
        <taxon>Araneoidea</taxon>
        <taxon>Araneidae</taxon>
        <taxon>Larinioides</taxon>
    </lineage>
</organism>
<evidence type="ECO:0000313" key="1">
    <source>
        <dbReference type="EMBL" id="CAL1286899.1"/>
    </source>
</evidence>
<gene>
    <name evidence="1" type="ORF">LARSCL_LOCUS14502</name>
</gene>
<keyword evidence="2" id="KW-1185">Reference proteome</keyword>
<dbReference type="EMBL" id="CAXIEN010000210">
    <property type="protein sequence ID" value="CAL1286899.1"/>
    <property type="molecule type" value="Genomic_DNA"/>
</dbReference>
<sequence>MGKREVLPFKVKNAAEAREHRHVTGSPRGRQTNKLLLPCRWNVSLDTDTFR</sequence>
<evidence type="ECO:0000313" key="2">
    <source>
        <dbReference type="Proteomes" id="UP001497382"/>
    </source>
</evidence>
<dbReference type="Proteomes" id="UP001497382">
    <property type="component" value="Unassembled WGS sequence"/>
</dbReference>
<proteinExistence type="predicted"/>
<name>A0AAV2ASV0_9ARAC</name>
<comment type="caution">
    <text evidence="1">The sequence shown here is derived from an EMBL/GenBank/DDBJ whole genome shotgun (WGS) entry which is preliminary data.</text>
</comment>